<feature type="transmembrane region" description="Helical" evidence="6">
    <location>
        <begin position="20"/>
        <end position="42"/>
    </location>
</feature>
<dbReference type="EMBL" id="LBSX01000001">
    <property type="protein sequence ID" value="KKQ28151.1"/>
    <property type="molecule type" value="Genomic_DNA"/>
</dbReference>
<dbReference type="InterPro" id="IPR004307">
    <property type="entry name" value="TspO_MBR"/>
</dbReference>
<evidence type="ECO:0000256" key="6">
    <source>
        <dbReference type="SAM" id="Phobius"/>
    </source>
</evidence>
<evidence type="ECO:0000313" key="7">
    <source>
        <dbReference type="EMBL" id="KKQ28151.1"/>
    </source>
</evidence>
<sequence>MTTYTWYQTLIKPSWAPPGWIFGPVWSVLYVLIAISFGTVFYKTFKGKLSWLVALPFALNIVFNLAFSPIQFGLQNNLLAALDIILVLGTLIWAIIAIVLASLKLSIIGQPGILWIAYIQIPYLLWVSFATVLQLSVTYLNWK</sequence>
<evidence type="ECO:0000256" key="5">
    <source>
        <dbReference type="ARBA" id="ARBA00023136"/>
    </source>
</evidence>
<organism evidence="7 8">
    <name type="scientific">Candidatus Magasanikbacteria bacterium GW2011_GWC2_37_14</name>
    <dbReference type="NCBI Taxonomy" id="1619046"/>
    <lineage>
        <taxon>Bacteria</taxon>
        <taxon>Candidatus Magasanikiibacteriota</taxon>
    </lineage>
</organism>
<gene>
    <name evidence="7" type="ORF">US42_C0001G0002</name>
</gene>
<comment type="caution">
    <text evidence="7">The sequence shown here is derived from an EMBL/GenBank/DDBJ whole genome shotgun (WGS) entry which is preliminary data.</text>
</comment>
<comment type="subcellular location">
    <subcellularLocation>
        <location evidence="1">Membrane</location>
        <topology evidence="1">Multi-pass membrane protein</topology>
    </subcellularLocation>
</comment>
<dbReference type="STRING" id="1619046.US42_C0001G0002"/>
<dbReference type="CDD" id="cd15904">
    <property type="entry name" value="TSPO_MBR"/>
    <property type="match status" value="1"/>
</dbReference>
<dbReference type="GO" id="GO:0033013">
    <property type="term" value="P:tetrapyrrole metabolic process"/>
    <property type="evidence" value="ECO:0007669"/>
    <property type="project" value="UniProtKB-ARBA"/>
</dbReference>
<keyword evidence="4 6" id="KW-1133">Transmembrane helix</keyword>
<comment type="similarity">
    <text evidence="2">Belongs to the TspO/BZRP family.</text>
</comment>
<feature type="transmembrane region" description="Helical" evidence="6">
    <location>
        <begin position="78"/>
        <end position="101"/>
    </location>
</feature>
<keyword evidence="3 6" id="KW-0812">Transmembrane</keyword>
<dbReference type="Pfam" id="PF03073">
    <property type="entry name" value="TspO_MBR"/>
    <property type="match status" value="1"/>
</dbReference>
<dbReference type="PIRSF" id="PIRSF005859">
    <property type="entry name" value="PBR"/>
    <property type="match status" value="1"/>
</dbReference>
<evidence type="ECO:0000256" key="3">
    <source>
        <dbReference type="ARBA" id="ARBA00022692"/>
    </source>
</evidence>
<proteinExistence type="inferred from homology"/>
<dbReference type="GO" id="GO:0016020">
    <property type="term" value="C:membrane"/>
    <property type="evidence" value="ECO:0007669"/>
    <property type="project" value="UniProtKB-SubCell"/>
</dbReference>
<dbReference type="InterPro" id="IPR038330">
    <property type="entry name" value="TspO/MBR-related_sf"/>
</dbReference>
<evidence type="ECO:0000256" key="2">
    <source>
        <dbReference type="ARBA" id="ARBA00007524"/>
    </source>
</evidence>
<feature type="transmembrane region" description="Helical" evidence="6">
    <location>
        <begin position="113"/>
        <end position="137"/>
    </location>
</feature>
<dbReference type="Proteomes" id="UP000034849">
    <property type="component" value="Unassembled WGS sequence"/>
</dbReference>
<evidence type="ECO:0000256" key="1">
    <source>
        <dbReference type="ARBA" id="ARBA00004141"/>
    </source>
</evidence>
<evidence type="ECO:0000313" key="8">
    <source>
        <dbReference type="Proteomes" id="UP000034849"/>
    </source>
</evidence>
<dbReference type="PANTHER" id="PTHR10057:SF0">
    <property type="entry name" value="TRANSLOCATOR PROTEIN"/>
    <property type="match status" value="1"/>
</dbReference>
<name>A0A0G0JJB1_9BACT</name>
<evidence type="ECO:0000256" key="4">
    <source>
        <dbReference type="ARBA" id="ARBA00022989"/>
    </source>
</evidence>
<reference evidence="7 8" key="1">
    <citation type="journal article" date="2015" name="Nature">
        <title>rRNA introns, odd ribosomes, and small enigmatic genomes across a large radiation of phyla.</title>
        <authorList>
            <person name="Brown C.T."/>
            <person name="Hug L.A."/>
            <person name="Thomas B.C."/>
            <person name="Sharon I."/>
            <person name="Castelle C.J."/>
            <person name="Singh A."/>
            <person name="Wilkins M.J."/>
            <person name="Williams K.H."/>
            <person name="Banfield J.F."/>
        </authorList>
    </citation>
    <scope>NUCLEOTIDE SEQUENCE [LARGE SCALE GENOMIC DNA]</scope>
</reference>
<keyword evidence="5 6" id="KW-0472">Membrane</keyword>
<feature type="transmembrane region" description="Helical" evidence="6">
    <location>
        <begin position="49"/>
        <end position="72"/>
    </location>
</feature>
<dbReference type="PANTHER" id="PTHR10057">
    <property type="entry name" value="PERIPHERAL-TYPE BENZODIAZEPINE RECEPTOR"/>
    <property type="match status" value="1"/>
</dbReference>
<accession>A0A0G0JJB1</accession>
<dbReference type="Gene3D" id="1.20.1260.100">
    <property type="entry name" value="TspO/MBR protein"/>
    <property type="match status" value="1"/>
</dbReference>
<dbReference type="AlphaFoldDB" id="A0A0G0JJB1"/>
<dbReference type="FunFam" id="1.20.1260.100:FF:000001">
    <property type="entry name" value="translocator protein 2"/>
    <property type="match status" value="1"/>
</dbReference>
<protein>
    <submittedName>
        <fullName evidence="7">CrtK protein, membrane protein-like protein</fullName>
    </submittedName>
</protein>